<dbReference type="CDD" id="cd05300">
    <property type="entry name" value="2-Hacid_dh_1"/>
    <property type="match status" value="1"/>
</dbReference>
<evidence type="ECO:0000259" key="5">
    <source>
        <dbReference type="Pfam" id="PF00389"/>
    </source>
</evidence>
<dbReference type="InterPro" id="IPR006140">
    <property type="entry name" value="D-isomer_DH_NAD-bd"/>
</dbReference>
<dbReference type="Pfam" id="PF02826">
    <property type="entry name" value="2-Hacid_dh_C"/>
    <property type="match status" value="1"/>
</dbReference>
<reference evidence="7" key="1">
    <citation type="submission" date="2019-09" db="EMBL/GenBank/DDBJ databases">
        <title>Characterisation of the sponge microbiome using genome-centric metagenomics.</title>
        <authorList>
            <person name="Engelberts J.P."/>
            <person name="Robbins S.J."/>
            <person name="De Goeij J.M."/>
            <person name="Aranda M."/>
            <person name="Bell S.C."/>
            <person name="Webster N.S."/>
        </authorList>
    </citation>
    <scope>NUCLEOTIDE SEQUENCE</scope>
    <source>
        <strain evidence="7">SB0662_bin_9</strain>
    </source>
</reference>
<evidence type="ECO:0000259" key="6">
    <source>
        <dbReference type="Pfam" id="PF02826"/>
    </source>
</evidence>
<feature type="domain" description="D-isomer specific 2-hydroxyacid dehydrogenase NAD-binding" evidence="6">
    <location>
        <begin position="103"/>
        <end position="277"/>
    </location>
</feature>
<evidence type="ECO:0000256" key="3">
    <source>
        <dbReference type="ARBA" id="ARBA00023027"/>
    </source>
</evidence>
<dbReference type="GO" id="GO:0051287">
    <property type="term" value="F:NAD binding"/>
    <property type="evidence" value="ECO:0007669"/>
    <property type="project" value="InterPro"/>
</dbReference>
<dbReference type="InterPro" id="IPR036291">
    <property type="entry name" value="NAD(P)-bd_dom_sf"/>
</dbReference>
<evidence type="ECO:0000256" key="2">
    <source>
        <dbReference type="ARBA" id="ARBA00023002"/>
    </source>
</evidence>
<evidence type="ECO:0000256" key="4">
    <source>
        <dbReference type="RuleBase" id="RU003719"/>
    </source>
</evidence>
<sequence>MRVLVYYPSMTESDLAQVQAAAPGADIVHAKTADEAAAAAAGAEAIMGLMPQEVFAQAGSLQWFQSASAGLDNVLFPELVESNVILTNMAGLYAAAGGEQAWALLLALARGLPDAVRSHSARKWQKVPIAEITGRTMLVLGMGGFGQEIVKRGAGYDLNILSLDPELTEAPGVAEIRKPTKENLHAFLQVADVVMVACPLTRETYHWIADEEFGRMQSHAYLVNVSRGGIIDEEALARALHTGLVAGAGLDVQEVEPLPQSSPLWDAPNFLMTAHQAGFSADRHRNVVRFFASNLQRYVAGEPLANVCDMAKGY</sequence>
<dbReference type="Gene3D" id="3.40.50.720">
    <property type="entry name" value="NAD(P)-binding Rossmann-like Domain"/>
    <property type="match status" value="2"/>
</dbReference>
<feature type="domain" description="D-isomer specific 2-hydroxyacid dehydrogenase catalytic" evidence="5">
    <location>
        <begin position="24"/>
        <end position="307"/>
    </location>
</feature>
<dbReference type="Pfam" id="PF00389">
    <property type="entry name" value="2-Hacid_dh"/>
    <property type="match status" value="1"/>
</dbReference>
<dbReference type="PANTHER" id="PTHR43333">
    <property type="entry name" value="2-HACID_DH_C DOMAIN-CONTAINING PROTEIN"/>
    <property type="match status" value="1"/>
</dbReference>
<evidence type="ECO:0000313" key="7">
    <source>
        <dbReference type="EMBL" id="MYD89143.1"/>
    </source>
</evidence>
<comment type="caution">
    <text evidence="7">The sequence shown here is derived from an EMBL/GenBank/DDBJ whole genome shotgun (WGS) entry which is preliminary data.</text>
</comment>
<dbReference type="InterPro" id="IPR006139">
    <property type="entry name" value="D-isomer_2_OHA_DH_cat_dom"/>
</dbReference>
<protein>
    <submittedName>
        <fullName evidence="7">D-2-hydroxyacid dehydrogenase</fullName>
    </submittedName>
</protein>
<dbReference type="SUPFAM" id="SSF51735">
    <property type="entry name" value="NAD(P)-binding Rossmann-fold domains"/>
    <property type="match status" value="1"/>
</dbReference>
<dbReference type="AlphaFoldDB" id="A0A6B1DQU0"/>
<dbReference type="GO" id="GO:0016616">
    <property type="term" value="F:oxidoreductase activity, acting on the CH-OH group of donors, NAD or NADP as acceptor"/>
    <property type="evidence" value="ECO:0007669"/>
    <property type="project" value="InterPro"/>
</dbReference>
<organism evidence="7">
    <name type="scientific">Caldilineaceae bacterium SB0662_bin_9</name>
    <dbReference type="NCBI Taxonomy" id="2605258"/>
    <lineage>
        <taxon>Bacteria</taxon>
        <taxon>Bacillati</taxon>
        <taxon>Chloroflexota</taxon>
        <taxon>Caldilineae</taxon>
        <taxon>Caldilineales</taxon>
        <taxon>Caldilineaceae</taxon>
    </lineage>
</organism>
<proteinExistence type="inferred from homology"/>
<evidence type="ECO:0000256" key="1">
    <source>
        <dbReference type="ARBA" id="ARBA00005854"/>
    </source>
</evidence>
<dbReference type="EMBL" id="VXPY01000013">
    <property type="protein sequence ID" value="MYD89143.1"/>
    <property type="molecule type" value="Genomic_DNA"/>
</dbReference>
<name>A0A6B1DQU0_9CHLR</name>
<comment type="similarity">
    <text evidence="1 4">Belongs to the D-isomer specific 2-hydroxyacid dehydrogenase family.</text>
</comment>
<gene>
    <name evidence="7" type="ORF">F4Y08_02220</name>
</gene>
<dbReference type="PANTHER" id="PTHR43333:SF1">
    <property type="entry name" value="D-ISOMER SPECIFIC 2-HYDROXYACID DEHYDROGENASE NAD-BINDING DOMAIN-CONTAINING PROTEIN"/>
    <property type="match status" value="1"/>
</dbReference>
<keyword evidence="2 4" id="KW-0560">Oxidoreductase</keyword>
<keyword evidence="3" id="KW-0520">NAD</keyword>
<dbReference type="SUPFAM" id="SSF52283">
    <property type="entry name" value="Formate/glycerate dehydrogenase catalytic domain-like"/>
    <property type="match status" value="1"/>
</dbReference>
<accession>A0A6B1DQU0</accession>